<dbReference type="RefSeq" id="XP_013331124.1">
    <property type="nucleotide sequence ID" value="XM_013475670.1"/>
</dbReference>
<dbReference type="GeneID" id="25313764"/>
<reference evidence="1 2" key="1">
    <citation type="submission" date="2015-04" db="EMBL/GenBank/DDBJ databases">
        <authorList>
            <person name="Heijne W.H."/>
            <person name="Fedorova N.D."/>
            <person name="Nierman W.C."/>
            <person name="Vollebregt A.W."/>
            <person name="Zhao Z."/>
            <person name="Wu L."/>
            <person name="Kumar M."/>
            <person name="Stam H."/>
            <person name="van den Berg M.A."/>
            <person name="Pel H.J."/>
        </authorList>
    </citation>
    <scope>NUCLEOTIDE SEQUENCE [LARGE SCALE GENOMIC DNA]</scope>
    <source>
        <strain evidence="1 2">CBS 393.64</strain>
    </source>
</reference>
<protein>
    <submittedName>
        <fullName evidence="1">Uncharacterized protein</fullName>
    </submittedName>
</protein>
<organism evidence="1 2">
    <name type="scientific">Rasamsonia emersonii (strain ATCC 16479 / CBS 393.64 / IMI 116815)</name>
    <dbReference type="NCBI Taxonomy" id="1408163"/>
    <lineage>
        <taxon>Eukaryota</taxon>
        <taxon>Fungi</taxon>
        <taxon>Dikarya</taxon>
        <taxon>Ascomycota</taxon>
        <taxon>Pezizomycotina</taxon>
        <taxon>Eurotiomycetes</taxon>
        <taxon>Eurotiomycetidae</taxon>
        <taxon>Eurotiales</taxon>
        <taxon>Trichocomaceae</taxon>
        <taxon>Rasamsonia</taxon>
    </lineage>
</organism>
<sequence length="97" mass="11087">MINLDTYCTYTQVHGTWYRGTVTELFHSNSMKQNEMKYNEMNRMMSYSAKHSLSTQSTLTSCIVTILTTLIKVSQSLCNFTTLFISKSVPTSPQPML</sequence>
<dbReference type="Proteomes" id="UP000053958">
    <property type="component" value="Unassembled WGS sequence"/>
</dbReference>
<comment type="caution">
    <text evidence="1">The sequence shown here is derived from an EMBL/GenBank/DDBJ whole genome shotgun (WGS) entry which is preliminary data.</text>
</comment>
<keyword evidence="2" id="KW-1185">Reference proteome</keyword>
<evidence type="ECO:0000313" key="2">
    <source>
        <dbReference type="Proteomes" id="UP000053958"/>
    </source>
</evidence>
<dbReference type="EMBL" id="LASV01000060">
    <property type="protein sequence ID" value="KKA24512.1"/>
    <property type="molecule type" value="Genomic_DNA"/>
</dbReference>
<proteinExistence type="predicted"/>
<name>A0A0F4Z1W9_RASE3</name>
<evidence type="ECO:0000313" key="1">
    <source>
        <dbReference type="EMBL" id="KKA24512.1"/>
    </source>
</evidence>
<gene>
    <name evidence="1" type="ORF">T310_1413</name>
</gene>
<accession>A0A0F4Z1W9</accession>
<dbReference type="AlphaFoldDB" id="A0A0F4Z1W9"/>